<organism evidence="2 3">
    <name type="scientific">Cryptosporangium aurantiacum</name>
    <dbReference type="NCBI Taxonomy" id="134849"/>
    <lineage>
        <taxon>Bacteria</taxon>
        <taxon>Bacillati</taxon>
        <taxon>Actinomycetota</taxon>
        <taxon>Actinomycetes</taxon>
        <taxon>Cryptosporangiales</taxon>
        <taxon>Cryptosporangiaceae</taxon>
        <taxon>Cryptosporangium</taxon>
    </lineage>
</organism>
<evidence type="ECO:0000256" key="1">
    <source>
        <dbReference type="SAM" id="MobiDB-lite"/>
    </source>
</evidence>
<feature type="region of interest" description="Disordered" evidence="1">
    <location>
        <begin position="176"/>
        <end position="200"/>
    </location>
</feature>
<reference evidence="2 3" key="1">
    <citation type="submission" date="2016-11" db="EMBL/GenBank/DDBJ databases">
        <authorList>
            <person name="Jaros S."/>
            <person name="Januszkiewicz K."/>
            <person name="Wedrychowicz H."/>
        </authorList>
    </citation>
    <scope>NUCLEOTIDE SEQUENCE [LARGE SCALE GENOMIC DNA]</scope>
    <source>
        <strain evidence="2 3">DSM 46144</strain>
    </source>
</reference>
<accession>A0A1M7PQP8</accession>
<keyword evidence="3" id="KW-1185">Reference proteome</keyword>
<proteinExistence type="predicted"/>
<dbReference type="Proteomes" id="UP000184440">
    <property type="component" value="Unassembled WGS sequence"/>
</dbReference>
<gene>
    <name evidence="2" type="ORF">SAMN05443668_103588</name>
</gene>
<evidence type="ECO:0000313" key="3">
    <source>
        <dbReference type="Proteomes" id="UP000184440"/>
    </source>
</evidence>
<dbReference type="EMBL" id="FRCS01000003">
    <property type="protein sequence ID" value="SHN19662.1"/>
    <property type="molecule type" value="Genomic_DNA"/>
</dbReference>
<dbReference type="SUPFAM" id="SSF48403">
    <property type="entry name" value="Ankyrin repeat"/>
    <property type="match status" value="1"/>
</dbReference>
<dbReference type="Gene3D" id="1.25.40.20">
    <property type="entry name" value="Ankyrin repeat-containing domain"/>
    <property type="match status" value="1"/>
</dbReference>
<name>A0A1M7PQP8_9ACTN</name>
<dbReference type="AlphaFoldDB" id="A0A1M7PQP8"/>
<evidence type="ECO:0000313" key="2">
    <source>
        <dbReference type="EMBL" id="SHN19662.1"/>
    </source>
</evidence>
<dbReference type="STRING" id="134849.SAMN05443668_103588"/>
<sequence>MARLEASRWRACRRYGVPAWMVAEATTHRQSGDWRGACAAARVDVHLDLAAIRRTHGSALAAEVEAYLRCFAPDLARWHAPRVTEATGEMVAAHTLVLVRYPGTDANAPMLFLRTPPYVDGAQRLSLHFGTDRRPADHLPQYNLTWWDHARHLWDAEAAPELLEWISGGERLPFHTRDGRRLETGELPGGEPPDRLTDPVGWTEWTIRDAAADYSREGWASAGITVNVDPHARIRIWGTNHLTGVGRISALRHALDHPRAPRWPRAFLEGMDHSFPPRPVLTRASDGEYTLTLGDEADGVIPCAWWQPSPDLELLRTGQLTLPELHPLVRAALFPDAPESADMASPTVDVEPGYVRCLGTWHELGWRDGKLASRASHDPAEVARERMLVVLGAPSAGCSDVIRSWRDSRGRLPRRLRLLRAHALALARHGDARNLARLLDDGVELADCRDRFGCGLLFHAASLDDAILIRRLAEPGLALDGYSLDGLTPLTKAIRDHASVPVVRALADAGVEPGIDSRGVVDRELPYYDGALDSVLPGRTQGGGADAL</sequence>
<protein>
    <submittedName>
        <fullName evidence="2">Uncharacterized protein</fullName>
    </submittedName>
</protein>
<dbReference type="InterPro" id="IPR036770">
    <property type="entry name" value="Ankyrin_rpt-contain_sf"/>
</dbReference>